<gene>
    <name evidence="2" type="ORF">CR492_01085</name>
</gene>
<evidence type="ECO:0000259" key="1">
    <source>
        <dbReference type="Pfam" id="PF13467"/>
    </source>
</evidence>
<dbReference type="RefSeq" id="WP_102841858.1">
    <property type="nucleotide sequence ID" value="NZ_PDZR01000001.1"/>
</dbReference>
<dbReference type="InterPro" id="IPR027373">
    <property type="entry name" value="RHH_dom"/>
</dbReference>
<dbReference type="InterPro" id="IPR038268">
    <property type="entry name" value="RHH_sf"/>
</dbReference>
<dbReference type="Proteomes" id="UP000236286">
    <property type="component" value="Unassembled WGS sequence"/>
</dbReference>
<evidence type="ECO:0000313" key="2">
    <source>
        <dbReference type="EMBL" id="PNG28015.1"/>
    </source>
</evidence>
<organism evidence="2 3">
    <name type="scientific">Methylocella silvestris</name>
    <dbReference type="NCBI Taxonomy" id="199596"/>
    <lineage>
        <taxon>Bacteria</taxon>
        <taxon>Pseudomonadati</taxon>
        <taxon>Pseudomonadota</taxon>
        <taxon>Alphaproteobacteria</taxon>
        <taxon>Hyphomicrobiales</taxon>
        <taxon>Beijerinckiaceae</taxon>
        <taxon>Methylocella</taxon>
    </lineage>
</organism>
<feature type="domain" description="Ribbon-helix-helix" evidence="1">
    <location>
        <begin position="15"/>
        <end position="82"/>
    </location>
</feature>
<dbReference type="AlphaFoldDB" id="A0A2J7TMK9"/>
<dbReference type="Pfam" id="PF13467">
    <property type="entry name" value="RHH_4"/>
    <property type="match status" value="1"/>
</dbReference>
<accession>A0A2J7TMK9</accession>
<dbReference type="OrthoDB" id="5458732at2"/>
<proteinExistence type="predicted"/>
<comment type="caution">
    <text evidence="2">The sequence shown here is derived from an EMBL/GenBank/DDBJ whole genome shotgun (WGS) entry which is preliminary data.</text>
</comment>
<name>A0A2J7TMK9_METSI</name>
<dbReference type="EMBL" id="PDZR01000001">
    <property type="protein sequence ID" value="PNG28015.1"/>
    <property type="molecule type" value="Genomic_DNA"/>
</dbReference>
<evidence type="ECO:0000313" key="3">
    <source>
        <dbReference type="Proteomes" id="UP000236286"/>
    </source>
</evidence>
<protein>
    <submittedName>
        <fullName evidence="2">Siderophore biosynthesis-like protein</fullName>
    </submittedName>
</protein>
<reference evidence="2 3" key="1">
    <citation type="submission" date="2017-10" db="EMBL/GenBank/DDBJ databases">
        <title>Genome announcement of Methylocella silvestris TVC from permafrost.</title>
        <authorList>
            <person name="Wang J."/>
            <person name="Geng K."/>
            <person name="Ul-Haque F."/>
            <person name="Crombie A.T."/>
            <person name="Street L.E."/>
            <person name="Wookey P.A."/>
            <person name="Murrell J.C."/>
            <person name="Pratscher J."/>
        </authorList>
    </citation>
    <scope>NUCLEOTIDE SEQUENCE [LARGE SCALE GENOMIC DNA]</scope>
    <source>
        <strain evidence="2 3">TVC</strain>
    </source>
</reference>
<sequence>MCKIFNELDASSYQCQTRSVRLGRHVTSIRLEALFWRVLEKMAASEGATLGRLLTRLHDESLEFEGEIGNFTALLRCACIGYAAEVGARAQFPSLLEAGPRGFADLRKDFGKPAFFD</sequence>
<dbReference type="Gene3D" id="1.10.3990.20">
    <property type="entry name" value="protein bp1543"/>
    <property type="match status" value="1"/>
</dbReference>